<dbReference type="PANTHER" id="PTHR12064:SF94">
    <property type="entry name" value="UNEXTENDED PROTEIN"/>
    <property type="match status" value="1"/>
</dbReference>
<dbReference type="CDD" id="cd04590">
    <property type="entry name" value="CBS_pair_CorC_HlyC_assoc"/>
    <property type="match status" value="1"/>
</dbReference>
<feature type="transmembrane region" description="Helical" evidence="12">
    <location>
        <begin position="283"/>
        <end position="303"/>
    </location>
</feature>
<dbReference type="Pfam" id="PF01595">
    <property type="entry name" value="CNNM"/>
    <property type="match status" value="1"/>
</dbReference>
<dbReference type="InterPro" id="IPR000644">
    <property type="entry name" value="CBS_dom"/>
</dbReference>
<evidence type="ECO:0000256" key="6">
    <source>
        <dbReference type="ARBA" id="ARBA00023065"/>
    </source>
</evidence>
<evidence type="ECO:0000256" key="1">
    <source>
        <dbReference type="ARBA" id="ARBA00004554"/>
    </source>
</evidence>
<feature type="transmembrane region" description="Helical" evidence="12">
    <location>
        <begin position="227"/>
        <end position="247"/>
    </location>
</feature>
<dbReference type="GO" id="GO:0010960">
    <property type="term" value="P:magnesium ion homeostasis"/>
    <property type="evidence" value="ECO:0007669"/>
    <property type="project" value="UniProtKB-ARBA"/>
</dbReference>
<dbReference type="GO" id="GO:0016323">
    <property type="term" value="C:basolateral plasma membrane"/>
    <property type="evidence" value="ECO:0007669"/>
    <property type="project" value="UniProtKB-SubCell"/>
</dbReference>
<dbReference type="GO" id="GO:0008340">
    <property type="term" value="P:determination of adult lifespan"/>
    <property type="evidence" value="ECO:0007669"/>
    <property type="project" value="UniProtKB-ARBA"/>
</dbReference>
<dbReference type="GO" id="GO:0015693">
    <property type="term" value="P:magnesium ion transport"/>
    <property type="evidence" value="ECO:0007669"/>
    <property type="project" value="UniProtKB-ARBA"/>
</dbReference>
<feature type="transmembrane region" description="Helical" evidence="12">
    <location>
        <begin position="253"/>
        <end position="271"/>
    </location>
</feature>
<reference evidence="16 17" key="1">
    <citation type="submission" date="2024-08" db="EMBL/GenBank/DDBJ databases">
        <title>Gnathostoma spinigerum genome.</title>
        <authorList>
            <person name="Gonzalez-Bertolin B."/>
            <person name="Monzon S."/>
            <person name="Zaballos A."/>
            <person name="Jimenez P."/>
            <person name="Dekumyoy P."/>
            <person name="Varona S."/>
            <person name="Cuesta I."/>
            <person name="Sumanam S."/>
            <person name="Adisakwattana P."/>
            <person name="Gasser R.B."/>
            <person name="Hernandez-Gonzalez A."/>
            <person name="Young N.D."/>
            <person name="Perteguer M.J."/>
        </authorList>
    </citation>
    <scope>NUCLEOTIDE SEQUENCE [LARGE SCALE GENOMIC DNA]</scope>
    <source>
        <strain evidence="16">AL3</strain>
        <tissue evidence="16">Liver</tissue>
    </source>
</reference>
<evidence type="ECO:0000256" key="10">
    <source>
        <dbReference type="PROSITE-ProRule" id="PRU01193"/>
    </source>
</evidence>
<dbReference type="GO" id="GO:0040026">
    <property type="term" value="P:positive regulation of vulval development"/>
    <property type="evidence" value="ECO:0007669"/>
    <property type="project" value="UniProtKB-ARBA"/>
</dbReference>
<feature type="transmembrane region" description="Helical" evidence="12">
    <location>
        <begin position="172"/>
        <end position="195"/>
    </location>
</feature>
<evidence type="ECO:0000256" key="7">
    <source>
        <dbReference type="ARBA" id="ARBA00023122"/>
    </source>
</evidence>
<evidence type="ECO:0000313" key="17">
    <source>
        <dbReference type="Proteomes" id="UP001608902"/>
    </source>
</evidence>
<keyword evidence="6" id="KW-0406">Ion transport</keyword>
<dbReference type="Pfam" id="PF00571">
    <property type="entry name" value="CBS"/>
    <property type="match status" value="1"/>
</dbReference>
<dbReference type="FunFam" id="3.10.580.10:FF:000006">
    <property type="entry name" value="DUF21 and CBS domain protein"/>
    <property type="match status" value="1"/>
</dbReference>
<dbReference type="PROSITE" id="PS51846">
    <property type="entry name" value="CNNM"/>
    <property type="match status" value="1"/>
</dbReference>
<feature type="chain" id="PRO_5044793219" description="Metal transporter CNNM2" evidence="13">
    <location>
        <begin position="28"/>
        <end position="792"/>
    </location>
</feature>
<evidence type="ECO:0000256" key="13">
    <source>
        <dbReference type="SAM" id="SignalP"/>
    </source>
</evidence>
<evidence type="ECO:0000256" key="9">
    <source>
        <dbReference type="PROSITE-ProRule" id="PRU00703"/>
    </source>
</evidence>
<keyword evidence="7 9" id="KW-0129">CBS domain</keyword>
<keyword evidence="6" id="KW-0813">Transport</keyword>
<keyword evidence="8 10" id="KW-0472">Membrane</keyword>
<evidence type="ECO:0000256" key="5">
    <source>
        <dbReference type="ARBA" id="ARBA00022989"/>
    </source>
</evidence>
<evidence type="ECO:0000256" key="2">
    <source>
        <dbReference type="ARBA" id="ARBA00010484"/>
    </source>
</evidence>
<dbReference type="PANTHER" id="PTHR12064">
    <property type="entry name" value="METAL TRANSPORTER CNNM"/>
    <property type="match status" value="1"/>
</dbReference>
<keyword evidence="5 10" id="KW-1133">Transmembrane helix</keyword>
<sequence length="792" mass="88014">MSLVLSVHSNQLLILSTISILLAWCSADISNLGFEPERRAEVFGLRAEAPEHSFLSYDEQGVCSVEPDVAIKIVIYGINLDQVEAMLFTSSNCSDPIRTVNAGEFLVDFENKAIFTLSLPPLADKEHGRYKVCVQQKNVELTKNMRPLDDPRTFFTTESPPKHHYLPVPIQVSVVAVLFVLSALFSGLTLGLMSLTPMELELVQKSGSPSEQRHASKILPIRRKGNLLLCSLLIGNVIVNSGISILFDDLMSGLLALLVSTIGIVIFGEIIPQSICVKKGLAVGAYTIFLTQFFIFFTFPVAWPISKILDYLLGDEYVSYDRKRLMELIKLSVRDKVGLADELKIAVGAMEISDKVVEDAMTKISDVFMIPDTTVLDTKTVAEILRMGYTRIPVYADGDKNNITDILFVKDLALIDPDDNFTVKTVCGYHRHPVKFVDASCPLPALLEEFKKGDSHMAIVRQLGPDRGTDPRYDLVGVITLEDIVEEILQSEIVDEFDVVTDNVTHRKRTHFQSRDVSKLFEKDIQETMVSMQLQMATVQWLVANEAAFSETLIDRTVLLRLIRNNVRRVDLSTLMALSCDNGVPTVPRTAKLYTKGELTDIFTLILEGRAVVVIGQGEMKFEAGPWHIFGVEVLNKLVANVNSLARSTSAGDGMEMSKIRRPDLAFVPDYSVIVKEDCTFLEVSSTTYINAYRATLMQREIGHRDTIDSTADGDEHYSPIPESLLKSSCFENSEANSSPTFDSDHSPKNANQSLTTSLKHPAVNNFSTQSRKDLKSIEDSGKASLESFELC</sequence>
<feature type="compositionally biased region" description="Polar residues" evidence="11">
    <location>
        <begin position="749"/>
        <end position="770"/>
    </location>
</feature>
<keyword evidence="17" id="KW-1185">Reference proteome</keyword>
<proteinExistence type="inferred from homology"/>
<accession>A0ABD6E7W5</accession>
<comment type="caution">
    <text evidence="16">The sequence shown here is derived from an EMBL/GenBank/DDBJ whole genome shotgun (WGS) entry which is preliminary data.</text>
</comment>
<dbReference type="InterPro" id="IPR046342">
    <property type="entry name" value="CBS_dom_sf"/>
</dbReference>
<keyword evidence="3 10" id="KW-0812">Transmembrane</keyword>
<dbReference type="PROSITE" id="PS51371">
    <property type="entry name" value="CBS"/>
    <property type="match status" value="1"/>
</dbReference>
<organism evidence="16 17">
    <name type="scientific">Gnathostoma spinigerum</name>
    <dbReference type="NCBI Taxonomy" id="75299"/>
    <lineage>
        <taxon>Eukaryota</taxon>
        <taxon>Metazoa</taxon>
        <taxon>Ecdysozoa</taxon>
        <taxon>Nematoda</taxon>
        <taxon>Chromadorea</taxon>
        <taxon>Rhabditida</taxon>
        <taxon>Spirurina</taxon>
        <taxon>Gnathostomatomorpha</taxon>
        <taxon>Gnathostomatoidea</taxon>
        <taxon>Gnathostomatidae</taxon>
        <taxon>Gnathostoma</taxon>
    </lineage>
</organism>
<dbReference type="Pfam" id="PF25562">
    <property type="entry name" value="CNBH_CNNM2_C"/>
    <property type="match status" value="1"/>
</dbReference>
<name>A0ABD6E7W5_9BILA</name>
<evidence type="ECO:0000256" key="3">
    <source>
        <dbReference type="ARBA" id="ARBA00022692"/>
    </source>
</evidence>
<feature type="domain" description="CBS" evidence="14">
    <location>
        <begin position="429"/>
        <end position="496"/>
    </location>
</feature>
<evidence type="ECO:0000256" key="8">
    <source>
        <dbReference type="ARBA" id="ARBA00023136"/>
    </source>
</evidence>
<evidence type="ECO:0000256" key="4">
    <source>
        <dbReference type="ARBA" id="ARBA00022737"/>
    </source>
</evidence>
<feature type="compositionally biased region" description="Basic and acidic residues" evidence="11">
    <location>
        <begin position="771"/>
        <end position="782"/>
    </location>
</feature>
<dbReference type="GO" id="GO:1905941">
    <property type="term" value="P:positive regulation of gonad development"/>
    <property type="evidence" value="ECO:0007669"/>
    <property type="project" value="UniProtKB-ARBA"/>
</dbReference>
<comment type="subcellular location">
    <subcellularLocation>
        <location evidence="1">Basolateral cell membrane</location>
        <topology evidence="1">Multi-pass membrane protein</topology>
    </subcellularLocation>
</comment>
<feature type="region of interest" description="Disordered" evidence="11">
    <location>
        <begin position="736"/>
        <end position="792"/>
    </location>
</feature>
<evidence type="ECO:0000259" key="15">
    <source>
        <dbReference type="PROSITE" id="PS51846"/>
    </source>
</evidence>
<dbReference type="InterPro" id="IPR002550">
    <property type="entry name" value="CNNM"/>
</dbReference>
<evidence type="ECO:0008006" key="18">
    <source>
        <dbReference type="Google" id="ProtNLM"/>
    </source>
</evidence>
<dbReference type="InterPro" id="IPR044751">
    <property type="entry name" value="Ion_transp-like_CBS"/>
</dbReference>
<protein>
    <recommendedName>
        <fullName evidence="18">Metal transporter CNNM2</fullName>
    </recommendedName>
</protein>
<dbReference type="SUPFAM" id="SSF54631">
    <property type="entry name" value="CBS-domain pair"/>
    <property type="match status" value="1"/>
</dbReference>
<dbReference type="Proteomes" id="UP001608902">
    <property type="component" value="Unassembled WGS sequence"/>
</dbReference>
<dbReference type="InterPro" id="IPR045095">
    <property type="entry name" value="ACDP"/>
</dbReference>
<dbReference type="GO" id="GO:0040018">
    <property type="term" value="P:positive regulation of multicellular organism growth"/>
    <property type="evidence" value="ECO:0007669"/>
    <property type="project" value="UniProtKB-ARBA"/>
</dbReference>
<keyword evidence="4" id="KW-0677">Repeat</keyword>
<dbReference type="EMBL" id="JBGFUD010001332">
    <property type="protein sequence ID" value="MFH4976128.1"/>
    <property type="molecule type" value="Genomic_DNA"/>
</dbReference>
<dbReference type="Gene3D" id="3.10.580.10">
    <property type="entry name" value="CBS-domain"/>
    <property type="match status" value="1"/>
</dbReference>
<dbReference type="GO" id="GO:0032026">
    <property type="term" value="P:response to magnesium ion"/>
    <property type="evidence" value="ECO:0007669"/>
    <property type="project" value="UniProtKB-ARBA"/>
</dbReference>
<dbReference type="AlphaFoldDB" id="A0ABD6E7W5"/>
<comment type="similarity">
    <text evidence="2">Belongs to the ACDP family.</text>
</comment>
<keyword evidence="13" id="KW-0732">Signal</keyword>
<evidence type="ECO:0000256" key="12">
    <source>
        <dbReference type="SAM" id="Phobius"/>
    </source>
</evidence>
<feature type="signal peptide" evidence="13">
    <location>
        <begin position="1"/>
        <end position="27"/>
    </location>
</feature>
<feature type="domain" description="CNNM transmembrane" evidence="15">
    <location>
        <begin position="164"/>
        <end position="344"/>
    </location>
</feature>
<evidence type="ECO:0000313" key="16">
    <source>
        <dbReference type="EMBL" id="MFH4976128.1"/>
    </source>
</evidence>
<gene>
    <name evidence="16" type="ORF">AB6A40_002837</name>
</gene>
<evidence type="ECO:0000259" key="14">
    <source>
        <dbReference type="PROSITE" id="PS51371"/>
    </source>
</evidence>
<evidence type="ECO:0000256" key="11">
    <source>
        <dbReference type="SAM" id="MobiDB-lite"/>
    </source>
</evidence>